<dbReference type="AlphaFoldDB" id="A0AAV4SGU6"/>
<evidence type="ECO:0000313" key="1">
    <source>
        <dbReference type="EMBL" id="GIY33628.1"/>
    </source>
</evidence>
<sequence>MRTHLPVSKIDLADIRKKKTSYKNELTVDIKLNNFAESRTNIIGGLAEVISASCSPTSRIVRGSVLENMKMRAAAKWHVGFWHVSWKGQSLVSAFQKSMSNIY</sequence>
<proteinExistence type="predicted"/>
<organism evidence="1 2">
    <name type="scientific">Caerostris extrusa</name>
    <name type="common">Bark spider</name>
    <name type="synonym">Caerostris bankana</name>
    <dbReference type="NCBI Taxonomy" id="172846"/>
    <lineage>
        <taxon>Eukaryota</taxon>
        <taxon>Metazoa</taxon>
        <taxon>Ecdysozoa</taxon>
        <taxon>Arthropoda</taxon>
        <taxon>Chelicerata</taxon>
        <taxon>Arachnida</taxon>
        <taxon>Araneae</taxon>
        <taxon>Araneomorphae</taxon>
        <taxon>Entelegynae</taxon>
        <taxon>Araneoidea</taxon>
        <taxon>Araneidae</taxon>
        <taxon>Caerostris</taxon>
    </lineage>
</organism>
<dbReference type="EMBL" id="BPLR01009663">
    <property type="protein sequence ID" value="GIY33628.1"/>
    <property type="molecule type" value="Genomic_DNA"/>
</dbReference>
<evidence type="ECO:0000313" key="2">
    <source>
        <dbReference type="Proteomes" id="UP001054945"/>
    </source>
</evidence>
<gene>
    <name evidence="1" type="ORF">CEXT_602351</name>
</gene>
<dbReference type="Proteomes" id="UP001054945">
    <property type="component" value="Unassembled WGS sequence"/>
</dbReference>
<protein>
    <submittedName>
        <fullName evidence="1">Uncharacterized protein</fullName>
    </submittedName>
</protein>
<keyword evidence="2" id="KW-1185">Reference proteome</keyword>
<name>A0AAV4SGU6_CAEEX</name>
<accession>A0AAV4SGU6</accession>
<reference evidence="1 2" key="1">
    <citation type="submission" date="2021-06" db="EMBL/GenBank/DDBJ databases">
        <title>Caerostris extrusa draft genome.</title>
        <authorList>
            <person name="Kono N."/>
            <person name="Arakawa K."/>
        </authorList>
    </citation>
    <scope>NUCLEOTIDE SEQUENCE [LARGE SCALE GENOMIC DNA]</scope>
</reference>
<comment type="caution">
    <text evidence="1">The sequence shown here is derived from an EMBL/GenBank/DDBJ whole genome shotgun (WGS) entry which is preliminary data.</text>
</comment>